<proteinExistence type="predicted"/>
<dbReference type="Proteomes" id="UP001162156">
    <property type="component" value="Unassembled WGS sequence"/>
</dbReference>
<keyword evidence="2" id="KW-1185">Reference proteome</keyword>
<name>A0AAV8WRK5_9CUCU</name>
<organism evidence="1 2">
    <name type="scientific">Rhamnusium bicolor</name>
    <dbReference type="NCBI Taxonomy" id="1586634"/>
    <lineage>
        <taxon>Eukaryota</taxon>
        <taxon>Metazoa</taxon>
        <taxon>Ecdysozoa</taxon>
        <taxon>Arthropoda</taxon>
        <taxon>Hexapoda</taxon>
        <taxon>Insecta</taxon>
        <taxon>Pterygota</taxon>
        <taxon>Neoptera</taxon>
        <taxon>Endopterygota</taxon>
        <taxon>Coleoptera</taxon>
        <taxon>Polyphaga</taxon>
        <taxon>Cucujiformia</taxon>
        <taxon>Chrysomeloidea</taxon>
        <taxon>Cerambycidae</taxon>
        <taxon>Lepturinae</taxon>
        <taxon>Rhagiini</taxon>
        <taxon>Rhamnusium</taxon>
    </lineage>
</organism>
<gene>
    <name evidence="1" type="ORF">NQ314_017945</name>
</gene>
<evidence type="ECO:0000313" key="1">
    <source>
        <dbReference type="EMBL" id="KAJ8929364.1"/>
    </source>
</evidence>
<dbReference type="EMBL" id="JANEYF010005040">
    <property type="protein sequence ID" value="KAJ8929364.1"/>
    <property type="molecule type" value="Genomic_DNA"/>
</dbReference>
<comment type="caution">
    <text evidence="1">The sequence shown here is derived from an EMBL/GenBank/DDBJ whole genome shotgun (WGS) entry which is preliminary data.</text>
</comment>
<protein>
    <submittedName>
        <fullName evidence="1">Uncharacterized protein</fullName>
    </submittedName>
</protein>
<reference evidence="1" key="1">
    <citation type="journal article" date="2023" name="Insect Mol. Biol.">
        <title>Genome sequencing provides insights into the evolution of gene families encoding plant cell wall-degrading enzymes in longhorned beetles.</title>
        <authorList>
            <person name="Shin N.R."/>
            <person name="Okamura Y."/>
            <person name="Kirsch R."/>
            <person name="Pauchet Y."/>
        </authorList>
    </citation>
    <scope>NUCLEOTIDE SEQUENCE</scope>
    <source>
        <strain evidence="1">RBIC_L_NR</strain>
    </source>
</reference>
<sequence length="138" mass="15955">MMHSLKCVQAELKIMNQLQNRNKENVSPNNNNSIEELQQNINNNIFGEFVIQPHESLTKETDNRHFLHDPQENFSQDGITDYVPHSDDLLDLGNLQIVFGNQNCQYQVDPASTCDAIEDNYRSYLTHFSNGSERLENE</sequence>
<dbReference type="AlphaFoldDB" id="A0AAV8WRK5"/>
<accession>A0AAV8WRK5</accession>
<evidence type="ECO:0000313" key="2">
    <source>
        <dbReference type="Proteomes" id="UP001162156"/>
    </source>
</evidence>